<dbReference type="OrthoDB" id="10430081at2759"/>
<evidence type="ECO:0000313" key="3">
    <source>
        <dbReference type="Proteomes" id="UP000030143"/>
    </source>
</evidence>
<gene>
    <name evidence="2" type="ORF">PEX2_080520</name>
</gene>
<evidence type="ECO:0000256" key="1">
    <source>
        <dbReference type="SAM" id="MobiDB-lite"/>
    </source>
</evidence>
<dbReference type="HOGENOM" id="CLU_2574598_0_0_1"/>
<feature type="compositionally biased region" description="Basic and acidic residues" evidence="1">
    <location>
        <begin position="27"/>
        <end position="37"/>
    </location>
</feature>
<dbReference type="GeneID" id="27680742"/>
<sequence>MAGAEPLGANLARIFVYSMRFNWQCEKGGRGSDENHHSPVSRAQRPTPSLPDMLDKVPKADNVLDTVEGHCQIKFQHSTRL</sequence>
<organism evidence="2 3">
    <name type="scientific">Penicillium expansum</name>
    <name type="common">Blue mold rot fungus</name>
    <dbReference type="NCBI Taxonomy" id="27334"/>
    <lineage>
        <taxon>Eukaryota</taxon>
        <taxon>Fungi</taxon>
        <taxon>Dikarya</taxon>
        <taxon>Ascomycota</taxon>
        <taxon>Pezizomycotina</taxon>
        <taxon>Eurotiomycetes</taxon>
        <taxon>Eurotiomycetidae</taxon>
        <taxon>Eurotiales</taxon>
        <taxon>Aspergillaceae</taxon>
        <taxon>Penicillium</taxon>
    </lineage>
</organism>
<proteinExistence type="predicted"/>
<dbReference type="RefSeq" id="XP_016598240.1">
    <property type="nucleotide sequence ID" value="XM_016745322.1"/>
</dbReference>
<dbReference type="AlphaFoldDB" id="A0A0A2IXE8"/>
<accession>A0A0A2IXE8</accession>
<dbReference type="EMBL" id="JQFZ01000170">
    <property type="protein sequence ID" value="KGO56445.1"/>
    <property type="molecule type" value="Genomic_DNA"/>
</dbReference>
<evidence type="ECO:0000313" key="2">
    <source>
        <dbReference type="EMBL" id="KGO56445.1"/>
    </source>
</evidence>
<comment type="caution">
    <text evidence="2">The sequence shown here is derived from an EMBL/GenBank/DDBJ whole genome shotgun (WGS) entry which is preliminary data.</text>
</comment>
<reference evidence="2 3" key="1">
    <citation type="journal article" date="2015" name="Mol. Plant Microbe Interact.">
        <title>Genome, transcriptome, and functional analyses of Penicillium expansum provide new insights into secondary metabolism and pathogenicity.</title>
        <authorList>
            <person name="Ballester A.R."/>
            <person name="Marcet-Houben M."/>
            <person name="Levin E."/>
            <person name="Sela N."/>
            <person name="Selma-Lazaro C."/>
            <person name="Carmona L."/>
            <person name="Wisniewski M."/>
            <person name="Droby S."/>
            <person name="Gonzalez-Candelas L."/>
            <person name="Gabaldon T."/>
        </authorList>
    </citation>
    <scope>NUCLEOTIDE SEQUENCE [LARGE SCALE GENOMIC DNA]</scope>
    <source>
        <strain evidence="2 3">MD-8</strain>
    </source>
</reference>
<name>A0A0A2IXE8_PENEN</name>
<protein>
    <submittedName>
        <fullName evidence="2">Uncharacterized protein</fullName>
    </submittedName>
</protein>
<dbReference type="Proteomes" id="UP000030143">
    <property type="component" value="Unassembled WGS sequence"/>
</dbReference>
<dbReference type="VEuPathDB" id="FungiDB:PEXP_053550"/>
<keyword evidence="3" id="KW-1185">Reference proteome</keyword>
<feature type="region of interest" description="Disordered" evidence="1">
    <location>
        <begin position="27"/>
        <end position="53"/>
    </location>
</feature>